<reference evidence="1" key="1">
    <citation type="journal article" date="2023" name="Insect Mol. Biol.">
        <title>Genome sequencing provides insights into the evolution of gene families encoding plant cell wall-degrading enzymes in longhorned beetles.</title>
        <authorList>
            <person name="Shin N.R."/>
            <person name="Okamura Y."/>
            <person name="Kirsch R."/>
            <person name="Pauchet Y."/>
        </authorList>
    </citation>
    <scope>NUCLEOTIDE SEQUENCE</scope>
    <source>
        <strain evidence="1">RBIC_L_NR</strain>
    </source>
</reference>
<name>A0AAV8YKG6_9CUCU</name>
<protein>
    <submittedName>
        <fullName evidence="1">Uncharacterized protein</fullName>
    </submittedName>
</protein>
<dbReference type="EMBL" id="JANEYF010002040">
    <property type="protein sequence ID" value="KAJ8952236.1"/>
    <property type="molecule type" value="Genomic_DNA"/>
</dbReference>
<sequence>MKVFVDTMTRVYKKEMGENYFKELGERLKDVPPANIINYDESNFWITREPKKLLSIAELRMLTEL</sequence>
<accession>A0AAV8YKG6</accession>
<gene>
    <name evidence="1" type="ORF">NQ314_007577</name>
</gene>
<evidence type="ECO:0000313" key="2">
    <source>
        <dbReference type="Proteomes" id="UP001162156"/>
    </source>
</evidence>
<proteinExistence type="predicted"/>
<dbReference type="AlphaFoldDB" id="A0AAV8YKG6"/>
<evidence type="ECO:0000313" key="1">
    <source>
        <dbReference type="EMBL" id="KAJ8952236.1"/>
    </source>
</evidence>
<comment type="caution">
    <text evidence="1">The sequence shown here is derived from an EMBL/GenBank/DDBJ whole genome shotgun (WGS) entry which is preliminary data.</text>
</comment>
<keyword evidence="2" id="KW-1185">Reference proteome</keyword>
<dbReference type="Proteomes" id="UP001162156">
    <property type="component" value="Unassembled WGS sequence"/>
</dbReference>
<organism evidence="1 2">
    <name type="scientific">Rhamnusium bicolor</name>
    <dbReference type="NCBI Taxonomy" id="1586634"/>
    <lineage>
        <taxon>Eukaryota</taxon>
        <taxon>Metazoa</taxon>
        <taxon>Ecdysozoa</taxon>
        <taxon>Arthropoda</taxon>
        <taxon>Hexapoda</taxon>
        <taxon>Insecta</taxon>
        <taxon>Pterygota</taxon>
        <taxon>Neoptera</taxon>
        <taxon>Endopterygota</taxon>
        <taxon>Coleoptera</taxon>
        <taxon>Polyphaga</taxon>
        <taxon>Cucujiformia</taxon>
        <taxon>Chrysomeloidea</taxon>
        <taxon>Cerambycidae</taxon>
        <taxon>Lepturinae</taxon>
        <taxon>Rhagiini</taxon>
        <taxon>Rhamnusium</taxon>
    </lineage>
</organism>